<evidence type="ECO:0000313" key="1">
    <source>
        <dbReference type="EMBL" id="CAF1632863.1"/>
    </source>
</evidence>
<accession>A0A8S2WTD7</accession>
<dbReference type="EMBL" id="CAJNOK010059500">
    <property type="protein sequence ID" value="CAF1632863.1"/>
    <property type="molecule type" value="Genomic_DNA"/>
</dbReference>
<dbReference type="AlphaFoldDB" id="A0A8S2WTD7"/>
<dbReference type="Proteomes" id="UP000677228">
    <property type="component" value="Unassembled WGS sequence"/>
</dbReference>
<gene>
    <name evidence="1" type="ORF">OVA965_LOCUS43830</name>
    <name evidence="2" type="ORF">TMI583_LOCUS46253</name>
</gene>
<evidence type="ECO:0000313" key="3">
    <source>
        <dbReference type="Proteomes" id="UP000682733"/>
    </source>
</evidence>
<name>A0A8S2WTD7_9BILA</name>
<evidence type="ECO:0000313" key="2">
    <source>
        <dbReference type="EMBL" id="CAF4460940.1"/>
    </source>
</evidence>
<comment type="caution">
    <text evidence="2">The sequence shown here is derived from an EMBL/GenBank/DDBJ whole genome shotgun (WGS) entry which is preliminary data.</text>
</comment>
<proteinExistence type="predicted"/>
<sequence>MPFIEGLAGNYNDNPLDDIVNHYTNQTLSQNATDQEIYNACVSWEINNATKPKPIYEDEFLVWYNNNNTLQNISTNLAPSIVYGLCSNQTLCVHDYLITLDSYISQMSSNSYNNFSILAAQSCN</sequence>
<organism evidence="2 3">
    <name type="scientific">Didymodactylos carnosus</name>
    <dbReference type="NCBI Taxonomy" id="1234261"/>
    <lineage>
        <taxon>Eukaryota</taxon>
        <taxon>Metazoa</taxon>
        <taxon>Spiralia</taxon>
        <taxon>Gnathifera</taxon>
        <taxon>Rotifera</taxon>
        <taxon>Eurotatoria</taxon>
        <taxon>Bdelloidea</taxon>
        <taxon>Philodinida</taxon>
        <taxon>Philodinidae</taxon>
        <taxon>Didymodactylos</taxon>
    </lineage>
</organism>
<reference evidence="2" key="1">
    <citation type="submission" date="2021-02" db="EMBL/GenBank/DDBJ databases">
        <authorList>
            <person name="Nowell W R."/>
        </authorList>
    </citation>
    <scope>NUCLEOTIDE SEQUENCE</scope>
</reference>
<dbReference type="Proteomes" id="UP000682733">
    <property type="component" value="Unassembled WGS sequence"/>
</dbReference>
<protein>
    <submittedName>
        <fullName evidence="2">Uncharacterized protein</fullName>
    </submittedName>
</protein>
<dbReference type="EMBL" id="CAJOBA010085337">
    <property type="protein sequence ID" value="CAF4460940.1"/>
    <property type="molecule type" value="Genomic_DNA"/>
</dbReference>